<dbReference type="AlphaFoldDB" id="A0A9W9N778"/>
<keyword evidence="7" id="KW-1185">Reference proteome</keyword>
<dbReference type="GO" id="GO:0046872">
    <property type="term" value="F:metal ion binding"/>
    <property type="evidence" value="ECO:0007669"/>
    <property type="project" value="UniProtKB-KW"/>
</dbReference>
<gene>
    <name evidence="6" type="ORF">N7449_001665</name>
</gene>
<evidence type="ECO:0000256" key="2">
    <source>
        <dbReference type="ARBA" id="ARBA00022833"/>
    </source>
</evidence>
<dbReference type="GO" id="GO:0031410">
    <property type="term" value="C:cytoplasmic vesicle"/>
    <property type="evidence" value="ECO:0007669"/>
    <property type="project" value="TreeGrafter"/>
</dbReference>
<dbReference type="PROSITE" id="PS50211">
    <property type="entry name" value="DENN"/>
    <property type="match status" value="1"/>
</dbReference>
<reference evidence="6" key="1">
    <citation type="submission" date="2022-11" db="EMBL/GenBank/DDBJ databases">
        <authorList>
            <person name="Petersen C."/>
        </authorList>
    </citation>
    <scope>NUCLEOTIDE SEQUENCE</scope>
    <source>
        <strain evidence="6">IBT 20477</strain>
    </source>
</reference>
<protein>
    <recommendedName>
        <fullName evidence="8">DDENN domain protein</fullName>
    </recommendedName>
</protein>
<evidence type="ECO:0000256" key="3">
    <source>
        <dbReference type="SAM" id="MobiDB-lite"/>
    </source>
</evidence>
<evidence type="ECO:0000256" key="1">
    <source>
        <dbReference type="ARBA" id="ARBA00022723"/>
    </source>
</evidence>
<dbReference type="PANTHER" id="PTHR12296">
    <property type="entry name" value="DENN DOMAIN-CONTAINING PROTEIN 4"/>
    <property type="match status" value="1"/>
</dbReference>
<accession>A0A9W9N778</accession>
<feature type="region of interest" description="Disordered" evidence="3">
    <location>
        <begin position="72"/>
        <end position="130"/>
    </location>
</feature>
<feature type="compositionally biased region" description="Basic and acidic residues" evidence="3">
    <location>
        <begin position="798"/>
        <end position="810"/>
    </location>
</feature>
<feature type="region of interest" description="Disordered" evidence="3">
    <location>
        <begin position="739"/>
        <end position="820"/>
    </location>
</feature>
<dbReference type="GO" id="GO:0032483">
    <property type="term" value="P:regulation of Rab protein signal transduction"/>
    <property type="evidence" value="ECO:0007669"/>
    <property type="project" value="TreeGrafter"/>
</dbReference>
<evidence type="ECO:0000259" key="5">
    <source>
        <dbReference type="PROSITE" id="PS50211"/>
    </source>
</evidence>
<dbReference type="SUPFAM" id="SSF57889">
    <property type="entry name" value="Cysteine-rich domain"/>
    <property type="match status" value="1"/>
</dbReference>
<dbReference type="SMART" id="SM00799">
    <property type="entry name" value="DENN"/>
    <property type="match status" value="1"/>
</dbReference>
<dbReference type="InterPro" id="IPR005113">
    <property type="entry name" value="uDENN_dom"/>
</dbReference>
<dbReference type="Gene3D" id="3.30.60.20">
    <property type="match status" value="1"/>
</dbReference>
<name>A0A9W9N778_9EURO</name>
<proteinExistence type="predicted"/>
<keyword evidence="1" id="KW-0479">Metal-binding</keyword>
<sequence>MRSILRIPFPGNPAIHVVTIKHLGGRPLADYFWIAGVDGTEILDTFQRLGEDYRANGAASPGPALADTIQEDADAEEEHNPDGVSRPNSMLFAGAGHRGSAQRLSTFSKTSEGTNGAGSNSNRSSMTVKGASSPLRTSALFSEDFDFDSALFKFANERESFLTDLSLSAGAITPNTRPRSRVRTQKIVSEDAPSPGGNLLRSGIGSVRRSFRDMNSMKRQPSIARQSSVRTSRRLSNYNSVIPVPQPLEISPTMHPLKRRFEPVLLDRYPTRGMPDEMKQRGTFPDYVPMFAFPNDVNIVSSDQRPRSTWHGFAMTTDNGSRLHAICVLIWIPLNQNAAEELEKRCEEWRKDNMTDEERELAASLGERLASERAKLSRLLAQLPTVPSGSESREQLEDDISAVEEKIGLMTDLLRPVRHGAASKIEGLTDGDTGFWIPRAYGILGRESTMTSFWKEWLKAVVVPMTEGGVQHVPPPSPRMGLWQPLERYVMNLCTEAFCPISSKTQVEIAIRELRLFARKEAPNEIPGSRNTDLYALFRTLSVPNIIILFEYALTESRIIFLSSHTSMLYLATRALVDLLFPLEWTGVLIPVLPARLIQALEAPCPYIVGIERRYEKVELPTDDFVLVDLDNNMIESTIQPTSLPRHQRRKLLSLLQLAAPQHGRYHVPTGPPAYAIETYPWDSFMSESKASFTSKAPATNLAKYVGLNSSAFGATSVMPGSYTPPIFNVFLHARTEGGPSRGYSSSRGSERPGTSSTMRASASPPSPRESSPTSGFFPPPPAPSSRNDSGMALQASLREKRSGHFDAASRRSSSFGMSRRPSVPFLGHASNLSVTTLNTDYGAGSTYAPSVYAQSTIAASTIVPQSTYQAAGNNEGTCWAEGHFFQVQPWDDKLTCAICDDLAEESMYKCSACKLIVHNRCASMVCLPCDAAFHPDQVRAAFVRCFASLFYTYKKFLLPASGDKKKSGMYYNFNMEAFMKSLPSEHAEYIALLQQTQGFNEFISDRERTNPKSKDPRMTLFDEIVLSKRNRGRTSIFSGRSTTDFLSDTSNHLWRTANATSFTPTSRSQQNLSADYGRVPTRGMLESSNPQANPLTDNLPVAPANLDTSLMTEPRMIHGAPRVSKTANNARRKPLPKLMNGLAISPPS</sequence>
<dbReference type="InterPro" id="IPR037516">
    <property type="entry name" value="Tripartite_DENN"/>
</dbReference>
<dbReference type="EMBL" id="JAPQKQ010000001">
    <property type="protein sequence ID" value="KAJ5214496.1"/>
    <property type="molecule type" value="Genomic_DNA"/>
</dbReference>
<evidence type="ECO:0000259" key="4">
    <source>
        <dbReference type="PROSITE" id="PS50081"/>
    </source>
</evidence>
<dbReference type="InterPro" id="IPR005112">
    <property type="entry name" value="dDENN_dom"/>
</dbReference>
<feature type="domain" description="Phorbol-ester/DAG-type" evidence="4">
    <location>
        <begin position="883"/>
        <end position="930"/>
    </location>
</feature>
<evidence type="ECO:0000313" key="6">
    <source>
        <dbReference type="EMBL" id="KAJ5214496.1"/>
    </source>
</evidence>
<keyword evidence="2" id="KW-0862">Zinc</keyword>
<dbReference type="Pfam" id="PF03456">
    <property type="entry name" value="uDENN"/>
    <property type="match status" value="1"/>
</dbReference>
<comment type="caution">
    <text evidence="6">The sequence shown here is derived from an EMBL/GenBank/DDBJ whole genome shotgun (WGS) entry which is preliminary data.</text>
</comment>
<dbReference type="InterPro" id="IPR046349">
    <property type="entry name" value="C1-like_sf"/>
</dbReference>
<dbReference type="InterPro" id="IPR002219">
    <property type="entry name" value="PKC_DAG/PE"/>
</dbReference>
<dbReference type="SMART" id="SM00801">
    <property type="entry name" value="dDENN"/>
    <property type="match status" value="1"/>
</dbReference>
<dbReference type="Pfam" id="PF03455">
    <property type="entry name" value="dDENN"/>
    <property type="match status" value="1"/>
</dbReference>
<reference evidence="6" key="2">
    <citation type="journal article" date="2023" name="IMA Fungus">
        <title>Comparative genomic study of the Penicillium genus elucidates a diverse pangenome and 15 lateral gene transfer events.</title>
        <authorList>
            <person name="Petersen C."/>
            <person name="Sorensen T."/>
            <person name="Nielsen M.R."/>
            <person name="Sondergaard T.E."/>
            <person name="Sorensen J.L."/>
            <person name="Fitzpatrick D.A."/>
            <person name="Frisvad J.C."/>
            <person name="Nielsen K.L."/>
        </authorList>
    </citation>
    <scope>NUCLEOTIDE SEQUENCE</scope>
    <source>
        <strain evidence="6">IBT 20477</strain>
    </source>
</reference>
<feature type="compositionally biased region" description="Low complexity" evidence="3">
    <location>
        <begin position="739"/>
        <end position="777"/>
    </location>
</feature>
<dbReference type="Proteomes" id="UP001150942">
    <property type="component" value="Unassembled WGS sequence"/>
</dbReference>
<organism evidence="6 7">
    <name type="scientific">Penicillium cf. viridicatum</name>
    <dbReference type="NCBI Taxonomy" id="2972119"/>
    <lineage>
        <taxon>Eukaryota</taxon>
        <taxon>Fungi</taxon>
        <taxon>Dikarya</taxon>
        <taxon>Ascomycota</taxon>
        <taxon>Pezizomycotina</taxon>
        <taxon>Eurotiomycetes</taxon>
        <taxon>Eurotiomycetidae</taxon>
        <taxon>Eurotiales</taxon>
        <taxon>Aspergillaceae</taxon>
        <taxon>Penicillium</taxon>
    </lineage>
</organism>
<evidence type="ECO:0000313" key="7">
    <source>
        <dbReference type="Proteomes" id="UP001150942"/>
    </source>
</evidence>
<dbReference type="InterPro" id="IPR043153">
    <property type="entry name" value="DENN_C"/>
</dbReference>
<dbReference type="PROSITE" id="PS50081">
    <property type="entry name" value="ZF_DAG_PE_2"/>
    <property type="match status" value="1"/>
</dbReference>
<dbReference type="Pfam" id="PF02141">
    <property type="entry name" value="DENN"/>
    <property type="match status" value="1"/>
</dbReference>
<dbReference type="Gene3D" id="3.40.50.11500">
    <property type="match status" value="1"/>
</dbReference>
<dbReference type="OrthoDB" id="6019893at2759"/>
<dbReference type="InterPro" id="IPR051696">
    <property type="entry name" value="DENN_Domain_GEFs"/>
</dbReference>
<dbReference type="PANTHER" id="PTHR12296:SF21">
    <property type="entry name" value="DENN DOMAIN-CONTAINING PROTEIN 3"/>
    <property type="match status" value="1"/>
</dbReference>
<feature type="domain" description="UDENN" evidence="5">
    <location>
        <begin position="247"/>
        <end position="1016"/>
    </location>
</feature>
<evidence type="ECO:0008006" key="8">
    <source>
        <dbReference type="Google" id="ProtNLM"/>
    </source>
</evidence>
<feature type="compositionally biased region" description="Polar residues" evidence="3">
    <location>
        <begin position="102"/>
        <end position="127"/>
    </location>
</feature>
<feature type="compositionally biased region" description="Low complexity" evidence="3">
    <location>
        <begin position="811"/>
        <end position="820"/>
    </location>
</feature>
<dbReference type="InterPro" id="IPR001194">
    <property type="entry name" value="cDENN_dom"/>
</dbReference>
<dbReference type="SMART" id="SM00800">
    <property type="entry name" value="uDENN"/>
    <property type="match status" value="1"/>
</dbReference>